<dbReference type="Proteomes" id="UP000324800">
    <property type="component" value="Unassembled WGS sequence"/>
</dbReference>
<reference evidence="1 2" key="1">
    <citation type="submission" date="2019-03" db="EMBL/GenBank/DDBJ databases">
        <title>Single cell metagenomics reveals metabolic interactions within the superorganism composed of flagellate Streblomastix strix and complex community of Bacteroidetes bacteria on its surface.</title>
        <authorList>
            <person name="Treitli S.C."/>
            <person name="Kolisko M."/>
            <person name="Husnik F."/>
            <person name="Keeling P."/>
            <person name="Hampl V."/>
        </authorList>
    </citation>
    <scope>NUCLEOTIDE SEQUENCE [LARGE SCALE GENOMIC DNA]</scope>
    <source>
        <strain evidence="1">ST1C</strain>
    </source>
</reference>
<sequence>MTAKDININLVALLRSIPELKSENEMLELIKQLHVHIISLDDDILDENIQMDICSELKTQINFSTFQVEKELLNVVGEIAERGVKMGGDALAILPEKVLEKLYIPTLMDYFTRLKMGKNKIQFAFLDALEQIEVNGGIEEIIIHCCNAQYQNKDVNEIGNYYGELDYYIDELYGIIIQSEGLRMGEEGGGG</sequence>
<gene>
    <name evidence="1" type="ORF">EZS28_029727</name>
</gene>
<comment type="caution">
    <text evidence="1">The sequence shown here is derived from an EMBL/GenBank/DDBJ whole genome shotgun (WGS) entry which is preliminary data.</text>
</comment>
<dbReference type="EMBL" id="SNRW01011742">
    <property type="protein sequence ID" value="KAA6374746.1"/>
    <property type="molecule type" value="Genomic_DNA"/>
</dbReference>
<proteinExistence type="predicted"/>
<accession>A0A5J4UVP7</accession>
<protein>
    <submittedName>
        <fullName evidence="1">Uncharacterized protein</fullName>
    </submittedName>
</protein>
<name>A0A5J4UVP7_9EUKA</name>
<dbReference type="AlphaFoldDB" id="A0A5J4UVP7"/>
<evidence type="ECO:0000313" key="2">
    <source>
        <dbReference type="Proteomes" id="UP000324800"/>
    </source>
</evidence>
<organism evidence="1 2">
    <name type="scientific">Streblomastix strix</name>
    <dbReference type="NCBI Taxonomy" id="222440"/>
    <lineage>
        <taxon>Eukaryota</taxon>
        <taxon>Metamonada</taxon>
        <taxon>Preaxostyla</taxon>
        <taxon>Oxymonadida</taxon>
        <taxon>Streblomastigidae</taxon>
        <taxon>Streblomastix</taxon>
    </lineage>
</organism>
<evidence type="ECO:0000313" key="1">
    <source>
        <dbReference type="EMBL" id="KAA6374746.1"/>
    </source>
</evidence>